<protein>
    <recommendedName>
        <fullName evidence="1">PEGA domain-containing protein</fullName>
    </recommendedName>
</protein>
<evidence type="ECO:0000313" key="2">
    <source>
        <dbReference type="EMBL" id="OIP55848.1"/>
    </source>
</evidence>
<accession>A0A1J5FLF1</accession>
<reference evidence="2 3" key="1">
    <citation type="journal article" date="2016" name="Environ. Microbiol.">
        <title>Genomic resolution of a cold subsurface aquifer community provides metabolic insights for novel microbes adapted to high CO concentrations.</title>
        <authorList>
            <person name="Probst A.J."/>
            <person name="Castelle C.J."/>
            <person name="Singh A."/>
            <person name="Brown C.T."/>
            <person name="Anantharaman K."/>
            <person name="Sharon I."/>
            <person name="Hug L.A."/>
            <person name="Burstein D."/>
            <person name="Emerson J.B."/>
            <person name="Thomas B.C."/>
            <person name="Banfield J.F."/>
        </authorList>
    </citation>
    <scope>NUCLEOTIDE SEQUENCE [LARGE SCALE GENOMIC DNA]</scope>
    <source>
        <strain evidence="2">CG2_30_39_24</strain>
    </source>
</reference>
<evidence type="ECO:0000313" key="3">
    <source>
        <dbReference type="Proteomes" id="UP000183922"/>
    </source>
</evidence>
<name>A0A1J5FLF1_9BACT</name>
<dbReference type="EMBL" id="MNYR01000034">
    <property type="protein sequence ID" value="OIP55848.1"/>
    <property type="molecule type" value="Genomic_DNA"/>
</dbReference>
<proteinExistence type="predicted"/>
<dbReference type="AlphaFoldDB" id="A0A1J5FLF1"/>
<dbReference type="InterPro" id="IPR013229">
    <property type="entry name" value="PEGA"/>
</dbReference>
<feature type="domain" description="PEGA" evidence="1">
    <location>
        <begin position="31"/>
        <end position="95"/>
    </location>
</feature>
<sequence>MAVFLIVLPLIILSATGYRFNSKKNLLQKTGIIFLETKPKNVNVYLNSQLVEQSTPVRLKYLLPNKYEITVSKEGYFPWQKKIDVYDGQTTFLQYVRLFKNNIQPELLMPDEIIGMKKNNDDKLGLVKKNGELWFLSVYDLNSKIEKQLFESPSEIKKFEFVDNGNGILVYGADIWLVDISGGEKINLTEKIKADFKNLKVDELNSNFVFYLLKGQLFRLNLATNETSGFPYFPLDYFVRGDECYLLANDSLNNIFLKRFGLAEDKLPESLLSLPASDEYLLASVNDNFVIIRQNDKLVVWDKATGASELIKGADFYEWDSRQEELLFGNDWELWSYRPKEKDDKYILFSRTGEEIKGAFWYQPETHIFYLVADKIKIVENLISNRVTNDLMQAAEIKFAGVNKKGDKLYFVGQSGKDVGLFELDLLD</sequence>
<dbReference type="Proteomes" id="UP000183922">
    <property type="component" value="Unassembled WGS sequence"/>
</dbReference>
<comment type="caution">
    <text evidence="2">The sequence shown here is derived from an EMBL/GenBank/DDBJ whole genome shotgun (WGS) entry which is preliminary data.</text>
</comment>
<dbReference type="SUPFAM" id="SSF69322">
    <property type="entry name" value="Tricorn protease domain 2"/>
    <property type="match status" value="1"/>
</dbReference>
<dbReference type="STRING" id="1805236.AUK13_02180"/>
<dbReference type="Pfam" id="PF08308">
    <property type="entry name" value="PEGA"/>
    <property type="match status" value="1"/>
</dbReference>
<organism evidence="2 3">
    <name type="scientific">Candidatus Kuenenbacteria bacterium CG2_30_39_24</name>
    <dbReference type="NCBI Taxonomy" id="1805236"/>
    <lineage>
        <taxon>Bacteria</taxon>
        <taxon>Candidatus Kueneniibacteriota</taxon>
    </lineage>
</organism>
<gene>
    <name evidence="2" type="ORF">AUK13_02180</name>
</gene>
<evidence type="ECO:0000259" key="1">
    <source>
        <dbReference type="Pfam" id="PF08308"/>
    </source>
</evidence>